<gene>
    <name evidence="2" type="ORF">B4U80_03581</name>
</gene>
<evidence type="ECO:0000313" key="2">
    <source>
        <dbReference type="EMBL" id="RWS25852.1"/>
    </source>
</evidence>
<organism evidence="2 3">
    <name type="scientific">Leptotrombidium deliense</name>
    <dbReference type="NCBI Taxonomy" id="299467"/>
    <lineage>
        <taxon>Eukaryota</taxon>
        <taxon>Metazoa</taxon>
        <taxon>Ecdysozoa</taxon>
        <taxon>Arthropoda</taxon>
        <taxon>Chelicerata</taxon>
        <taxon>Arachnida</taxon>
        <taxon>Acari</taxon>
        <taxon>Acariformes</taxon>
        <taxon>Trombidiformes</taxon>
        <taxon>Prostigmata</taxon>
        <taxon>Anystina</taxon>
        <taxon>Parasitengona</taxon>
        <taxon>Trombiculoidea</taxon>
        <taxon>Trombiculidae</taxon>
        <taxon>Leptotrombidium</taxon>
    </lineage>
</organism>
<protein>
    <submittedName>
        <fullName evidence="2">Uncharacterized protein</fullName>
    </submittedName>
</protein>
<dbReference type="VEuPathDB" id="VectorBase:LDEU006188"/>
<accession>A0A443SEC1</accession>
<dbReference type="AlphaFoldDB" id="A0A443SEC1"/>
<dbReference type="EMBL" id="NCKV01003323">
    <property type="protein sequence ID" value="RWS25852.1"/>
    <property type="molecule type" value="Genomic_DNA"/>
</dbReference>
<keyword evidence="1" id="KW-0472">Membrane</keyword>
<name>A0A443SEC1_9ACAR</name>
<keyword evidence="1" id="KW-1133">Transmembrane helix</keyword>
<proteinExistence type="predicted"/>
<dbReference type="Proteomes" id="UP000288716">
    <property type="component" value="Unassembled WGS sequence"/>
</dbReference>
<reference evidence="2 3" key="1">
    <citation type="journal article" date="2018" name="Gigascience">
        <title>Genomes of trombidid mites reveal novel predicted allergens and laterally-transferred genes associated with secondary metabolism.</title>
        <authorList>
            <person name="Dong X."/>
            <person name="Chaisiri K."/>
            <person name="Xia D."/>
            <person name="Armstrong S.D."/>
            <person name="Fang Y."/>
            <person name="Donnelly M.J."/>
            <person name="Kadowaki T."/>
            <person name="McGarry J.W."/>
            <person name="Darby A.C."/>
            <person name="Makepeace B.L."/>
        </authorList>
    </citation>
    <scope>NUCLEOTIDE SEQUENCE [LARGE SCALE GENOMIC DNA]</scope>
    <source>
        <strain evidence="2">UoL-UT</strain>
    </source>
</reference>
<feature type="transmembrane region" description="Helical" evidence="1">
    <location>
        <begin position="52"/>
        <end position="73"/>
    </location>
</feature>
<keyword evidence="1" id="KW-0812">Transmembrane</keyword>
<sequence length="76" mass="8704">MCFLFEKLTNIFTTTDNYHPLPESFSVVTCIRFGSIEVVYIKNFDKRGTKRCVDIVLLVAVSVSTIFSFNNLFVDV</sequence>
<comment type="caution">
    <text evidence="2">The sequence shown here is derived from an EMBL/GenBank/DDBJ whole genome shotgun (WGS) entry which is preliminary data.</text>
</comment>
<evidence type="ECO:0000313" key="3">
    <source>
        <dbReference type="Proteomes" id="UP000288716"/>
    </source>
</evidence>
<evidence type="ECO:0000256" key="1">
    <source>
        <dbReference type="SAM" id="Phobius"/>
    </source>
</evidence>
<keyword evidence="3" id="KW-1185">Reference proteome</keyword>